<evidence type="ECO:0000256" key="4">
    <source>
        <dbReference type="ARBA" id="ARBA00023235"/>
    </source>
</evidence>
<evidence type="ECO:0000256" key="5">
    <source>
        <dbReference type="PIRSR" id="PIRSR634603-1"/>
    </source>
</evidence>
<dbReference type="Pfam" id="PF02746">
    <property type="entry name" value="MR_MLE_N"/>
    <property type="match status" value="1"/>
</dbReference>
<dbReference type="CDD" id="cd03319">
    <property type="entry name" value="L-Ala-DL-Glu_epimerase"/>
    <property type="match status" value="1"/>
</dbReference>
<dbReference type="GO" id="GO:0006518">
    <property type="term" value="P:peptide metabolic process"/>
    <property type="evidence" value="ECO:0007669"/>
    <property type="project" value="UniProtKB-ARBA"/>
</dbReference>
<dbReference type="Pfam" id="PF13378">
    <property type="entry name" value="MR_MLE_C"/>
    <property type="match status" value="1"/>
</dbReference>
<dbReference type="AlphaFoldDB" id="A0AAF0BLM0"/>
<keyword evidence="10" id="KW-1185">Reference proteome</keyword>
<dbReference type="Gene3D" id="3.30.390.10">
    <property type="entry name" value="Enolase-like, N-terminal domain"/>
    <property type="match status" value="1"/>
</dbReference>
<evidence type="ECO:0000256" key="1">
    <source>
        <dbReference type="ARBA" id="ARBA00008031"/>
    </source>
</evidence>
<keyword evidence="4 7" id="KW-0413">Isomerase</keyword>
<feature type="active site" description="Proton acceptor; specific for (R)-substrate epimerization" evidence="5">
    <location>
        <position position="155"/>
    </location>
</feature>
<dbReference type="InterPro" id="IPR029065">
    <property type="entry name" value="Enolase_C-like"/>
</dbReference>
<evidence type="ECO:0000256" key="3">
    <source>
        <dbReference type="ARBA" id="ARBA00022842"/>
    </source>
</evidence>
<comment type="cofactor">
    <cofactor evidence="6 7">
        <name>Mg(2+)</name>
        <dbReference type="ChEBI" id="CHEBI:18420"/>
    </cofactor>
    <text evidence="6 7">Binds 1 Mg(2+) ion per subunit.</text>
</comment>
<dbReference type="InterPro" id="IPR013341">
    <property type="entry name" value="Mandelate_racemase_N_dom"/>
</dbReference>
<evidence type="ECO:0000313" key="9">
    <source>
        <dbReference type="EMBL" id="WCL54317.1"/>
    </source>
</evidence>
<dbReference type="SUPFAM" id="SSF54826">
    <property type="entry name" value="Enolase N-terminal domain-like"/>
    <property type="match status" value="1"/>
</dbReference>
<dbReference type="PANTHER" id="PTHR48073">
    <property type="entry name" value="O-SUCCINYLBENZOATE SYNTHASE-RELATED"/>
    <property type="match status" value="1"/>
</dbReference>
<feature type="binding site" evidence="6">
    <location>
        <position position="206"/>
    </location>
    <ligand>
        <name>Mg(2+)</name>
        <dbReference type="ChEBI" id="CHEBI:18420"/>
    </ligand>
</feature>
<evidence type="ECO:0000259" key="8">
    <source>
        <dbReference type="SMART" id="SM00922"/>
    </source>
</evidence>
<accession>A0AAF0BLM0</accession>
<dbReference type="KEGG" id="gso:PH603_00915"/>
<feature type="domain" description="Mandelate racemase/muconate lactonizing enzyme C-terminal" evidence="8">
    <location>
        <begin position="136"/>
        <end position="227"/>
    </location>
</feature>
<dbReference type="RefSeq" id="WP_289504036.1">
    <property type="nucleotide sequence ID" value="NZ_CP116805.1"/>
</dbReference>
<dbReference type="GO" id="GO:0046872">
    <property type="term" value="F:metal ion binding"/>
    <property type="evidence" value="ECO:0007669"/>
    <property type="project" value="UniProtKB-KW"/>
</dbReference>
<dbReference type="InterPro" id="IPR029017">
    <property type="entry name" value="Enolase-like_N"/>
</dbReference>
<dbReference type="InterPro" id="IPR036849">
    <property type="entry name" value="Enolase-like_C_sf"/>
</dbReference>
<evidence type="ECO:0000256" key="2">
    <source>
        <dbReference type="ARBA" id="ARBA00022723"/>
    </source>
</evidence>
<keyword evidence="2 6" id="KW-0479">Metal-binding</keyword>
<dbReference type="PANTHER" id="PTHR48073:SF2">
    <property type="entry name" value="O-SUCCINYLBENZOATE SYNTHASE"/>
    <property type="match status" value="1"/>
</dbReference>
<dbReference type="SFLD" id="SFLDS00001">
    <property type="entry name" value="Enolase"/>
    <property type="match status" value="1"/>
</dbReference>
<dbReference type="SFLD" id="SFLDG00180">
    <property type="entry name" value="muconate_cycloisomerase"/>
    <property type="match status" value="1"/>
</dbReference>
<comment type="similarity">
    <text evidence="1 7">Belongs to the mandelate racemase/muconate lactonizing enzyme family.</text>
</comment>
<dbReference type="InterPro" id="IPR034603">
    <property type="entry name" value="Dipeptide_epimerase"/>
</dbReference>
<feature type="binding site" evidence="6">
    <location>
        <position position="180"/>
    </location>
    <ligand>
        <name>Mg(2+)</name>
        <dbReference type="ChEBI" id="CHEBI:18420"/>
    </ligand>
</feature>
<name>A0AAF0BLM0_9PROT</name>
<proteinExistence type="inferred from homology"/>
<dbReference type="SMART" id="SM00922">
    <property type="entry name" value="MR_MLE"/>
    <property type="match status" value="1"/>
</dbReference>
<dbReference type="SUPFAM" id="SSF51604">
    <property type="entry name" value="Enolase C-terminal domain-like"/>
    <property type="match status" value="1"/>
</dbReference>
<sequence length="333" mass="35693">MHDAPLGPLKVEITKVSFPLKKPFTITGHTFTETDAVHVTLTADGVSGRGEGNGVYYLDDTVDTMMKQLEEVAPLVERGLSHESLLDILPAGGARNALDCAYWDLAAKETGVRVWERLSIPFKTRQTFFTIGIGSADEMARNADAAGRYPNIKIKLDADDPVGKLAAIRRARPDARLIIDVNQGWTFDELQEYAPACAHLGIAMIEQPLPRGGDEALEGYRSPVPLGADESCLDASEYAAAARRYDVINIKLDKCGGLSAGLTLAGLARRDGKQLMVGNMTGSSLSMAPSYVIAQFCDFVDIDGPLLLAADVDAALAYGPDGTVEVPPAELWG</sequence>
<dbReference type="GO" id="GO:0016855">
    <property type="term" value="F:racemase and epimerase activity, acting on amino acids and derivatives"/>
    <property type="evidence" value="ECO:0007669"/>
    <property type="project" value="UniProtKB-UniRule"/>
</dbReference>
<feature type="active site" description="Proton acceptor; specific for (S)-substrate epimerization" evidence="5">
    <location>
        <position position="251"/>
    </location>
</feature>
<gene>
    <name evidence="9" type="ORF">PH603_00915</name>
</gene>
<dbReference type="Gene3D" id="3.20.20.120">
    <property type="entry name" value="Enolase-like C-terminal domain"/>
    <property type="match status" value="1"/>
</dbReference>
<dbReference type="EC" id="5.1.1.-" evidence="7"/>
<dbReference type="EMBL" id="CP116805">
    <property type="protein sequence ID" value="WCL54317.1"/>
    <property type="molecule type" value="Genomic_DNA"/>
</dbReference>
<evidence type="ECO:0000313" key="10">
    <source>
        <dbReference type="Proteomes" id="UP001217500"/>
    </source>
</evidence>
<evidence type="ECO:0000256" key="7">
    <source>
        <dbReference type="RuleBase" id="RU366006"/>
    </source>
</evidence>
<evidence type="ECO:0000256" key="6">
    <source>
        <dbReference type="PIRSR" id="PIRSR634603-3"/>
    </source>
</evidence>
<organism evidence="9 10">
    <name type="scientific">Gimibacter soli</name>
    <dbReference type="NCBI Taxonomy" id="3024400"/>
    <lineage>
        <taxon>Bacteria</taxon>
        <taxon>Pseudomonadati</taxon>
        <taxon>Pseudomonadota</taxon>
        <taxon>Alphaproteobacteria</taxon>
        <taxon>Kordiimonadales</taxon>
        <taxon>Temperatibacteraceae</taxon>
        <taxon>Gimibacter</taxon>
    </lineage>
</organism>
<keyword evidence="3 6" id="KW-0460">Magnesium</keyword>
<dbReference type="Proteomes" id="UP001217500">
    <property type="component" value="Chromosome"/>
</dbReference>
<dbReference type="InterPro" id="IPR013342">
    <property type="entry name" value="Mandelate_racemase_C"/>
</dbReference>
<protein>
    <recommendedName>
        <fullName evidence="7">Dipeptide epimerase</fullName>
        <ecNumber evidence="7">5.1.1.-</ecNumber>
    </recommendedName>
</protein>
<reference evidence="9" key="1">
    <citation type="submission" date="2023-01" db="EMBL/GenBank/DDBJ databases">
        <title>The genome sequence of Kordiimonadaceae bacterium 6D33.</title>
        <authorList>
            <person name="Liu Y."/>
        </authorList>
    </citation>
    <scope>NUCLEOTIDE SEQUENCE</scope>
    <source>
        <strain evidence="9">6D33</strain>
    </source>
</reference>
<feature type="binding site" evidence="6">
    <location>
        <position position="229"/>
    </location>
    <ligand>
        <name>Mg(2+)</name>
        <dbReference type="ChEBI" id="CHEBI:18420"/>
    </ligand>
</feature>